<evidence type="ECO:0000256" key="1">
    <source>
        <dbReference type="SAM" id="Phobius"/>
    </source>
</evidence>
<dbReference type="HOGENOM" id="CLU_055257_2_2_9"/>
<dbReference type="AlphaFoldDB" id="R7RS97"/>
<keyword evidence="1" id="KW-0472">Membrane</keyword>
<feature type="transmembrane region" description="Helical" evidence="1">
    <location>
        <begin position="107"/>
        <end position="127"/>
    </location>
</feature>
<protein>
    <submittedName>
        <fullName evidence="2">Similar to membrane protein</fullName>
    </submittedName>
</protein>
<dbReference type="eggNOG" id="COG4905">
    <property type="taxonomic scope" value="Bacteria"/>
</dbReference>
<dbReference type="RefSeq" id="WP_018662189.1">
    <property type="nucleotide sequence ID" value="NZ_HF952018.1"/>
</dbReference>
<feature type="transmembrane region" description="Helical" evidence="1">
    <location>
        <begin position="37"/>
        <end position="59"/>
    </location>
</feature>
<organism evidence="2 3">
    <name type="scientific">Thermobrachium celere DSM 8682</name>
    <dbReference type="NCBI Taxonomy" id="941824"/>
    <lineage>
        <taxon>Bacteria</taxon>
        <taxon>Bacillati</taxon>
        <taxon>Bacillota</taxon>
        <taxon>Clostridia</taxon>
        <taxon>Eubacteriales</taxon>
        <taxon>Clostridiaceae</taxon>
        <taxon>Thermobrachium</taxon>
    </lineage>
</organism>
<keyword evidence="1" id="KW-0812">Transmembrane</keyword>
<feature type="transmembrane region" description="Helical" evidence="1">
    <location>
        <begin position="65"/>
        <end position="86"/>
    </location>
</feature>
<comment type="caution">
    <text evidence="2">The sequence shown here is derived from an EMBL/GenBank/DDBJ whole genome shotgun (WGS) entry which is preliminary data.</text>
</comment>
<keyword evidence="3" id="KW-1185">Reference proteome</keyword>
<gene>
    <name evidence="2" type="ORF">TCEL_00312</name>
</gene>
<dbReference type="InterPro" id="IPR010540">
    <property type="entry name" value="CmpB_TMEM229"/>
</dbReference>
<keyword evidence="1" id="KW-1133">Transmembrane helix</keyword>
<feature type="transmembrane region" description="Helical" evidence="1">
    <location>
        <begin position="147"/>
        <end position="166"/>
    </location>
</feature>
<evidence type="ECO:0000313" key="3">
    <source>
        <dbReference type="Proteomes" id="UP000014923"/>
    </source>
</evidence>
<accession>R7RS97</accession>
<sequence length="251" mass="30108">MERYHYLFLCFIFYSFLGWIIEVLYHIYKDKRFINRGFLYGPICPIYGFSAVILIITLGKYKNPLLIFIIGSLIASIIEYITGYLLELFFHTKWWDYSNEKYNIKGYICLKFSIYWGAFSLVFIKLIHPNVSKIITTINQKYGEIVYNIILVIFIMDTLYTINSLIELKSIFIELKEILDEIKNTIEMRNEMIKLENNLEGRIENLIYLKNKILNRLSFKQKLLIKSYPKIKSIKFENELQHVIQHIKEKF</sequence>
<dbReference type="EMBL" id="CAVN010000095">
    <property type="protein sequence ID" value="CDF58266.1"/>
    <property type="molecule type" value="Genomic_DNA"/>
</dbReference>
<dbReference type="Proteomes" id="UP000014923">
    <property type="component" value="Unassembled WGS sequence"/>
</dbReference>
<dbReference type="Pfam" id="PF06541">
    <property type="entry name" value="ABC_trans_CmpB"/>
    <property type="match status" value="1"/>
</dbReference>
<proteinExistence type="predicted"/>
<evidence type="ECO:0000313" key="2">
    <source>
        <dbReference type="EMBL" id="CDF58266.1"/>
    </source>
</evidence>
<feature type="transmembrane region" description="Helical" evidence="1">
    <location>
        <begin position="6"/>
        <end position="25"/>
    </location>
</feature>
<reference evidence="2" key="1">
    <citation type="submission" date="2013-03" db="EMBL/GenBank/DDBJ databases">
        <title>Draft genome sequence of the hydrogen-ethanol-producing anaerobic alkalithermophilic Caloramator celere.</title>
        <authorList>
            <person name="Ciranna A."/>
            <person name="Larjo A."/>
            <person name="Kivisto A."/>
            <person name="Santala V."/>
            <person name="Roos C."/>
            <person name="Karp M."/>
        </authorList>
    </citation>
    <scope>NUCLEOTIDE SEQUENCE [LARGE SCALE GENOMIC DNA]</scope>
    <source>
        <strain evidence="2">DSM 8682</strain>
    </source>
</reference>
<name>R7RS97_9CLOT</name>